<feature type="domain" description="CYTH" evidence="1">
    <location>
        <begin position="4"/>
        <end position="192"/>
    </location>
</feature>
<name>A0ABR5ASD0_BACBA</name>
<protein>
    <submittedName>
        <fullName evidence="2">Adenylate cyclase</fullName>
    </submittedName>
</protein>
<dbReference type="RefSeq" id="WP_041114075.1">
    <property type="nucleotide sequence ID" value="NZ_JARTHD010000077.1"/>
</dbReference>
<dbReference type="Proteomes" id="UP000031982">
    <property type="component" value="Unassembled WGS sequence"/>
</dbReference>
<keyword evidence="3" id="KW-1185">Reference proteome</keyword>
<accession>A0ABR5ASD0</accession>
<evidence type="ECO:0000313" key="3">
    <source>
        <dbReference type="Proteomes" id="UP000031982"/>
    </source>
</evidence>
<dbReference type="CDD" id="cd07762">
    <property type="entry name" value="CYTH-like_Pase_1"/>
    <property type="match status" value="1"/>
</dbReference>
<proteinExistence type="predicted"/>
<evidence type="ECO:0000313" key="2">
    <source>
        <dbReference type="EMBL" id="KIL77663.1"/>
    </source>
</evidence>
<dbReference type="InterPro" id="IPR033469">
    <property type="entry name" value="CYTH-like_dom_sf"/>
</dbReference>
<gene>
    <name evidence="2" type="ORF">SD77_1336</name>
</gene>
<sequence length="196" mass="22547">MGQELEIEFKNIVSQTDFERLADAFHLGPEDFCLQHNHYFDTKNFLLKQAGCALRIREKNGDFELTLKEPAKDGLLETSQPLFRQEAEGLLAGEAFPDGPVKTALSYVITDLAELKPFGTLSTKRAEIDYESGLLVFDNSFYLGREDFEIEYEAAERKSGEEIFNNFLKSYQLPIRQADNKVRRFYNEKLRQAAED</sequence>
<reference evidence="2 3" key="1">
    <citation type="submission" date="2015-01" db="EMBL/GenBank/DDBJ databases">
        <title>Genome Assembly of Bacillus badius MTCC 1458.</title>
        <authorList>
            <person name="Verma A."/>
            <person name="Khatri I."/>
            <person name="Mual P."/>
            <person name="Subramanian S."/>
            <person name="Krishnamurthi S."/>
        </authorList>
    </citation>
    <scope>NUCLEOTIDE SEQUENCE [LARGE SCALE GENOMIC DNA]</scope>
    <source>
        <strain evidence="2 3">MTCC 1458</strain>
    </source>
</reference>
<dbReference type="Pfam" id="PF01928">
    <property type="entry name" value="CYTH"/>
    <property type="match status" value="1"/>
</dbReference>
<dbReference type="PROSITE" id="PS51707">
    <property type="entry name" value="CYTH"/>
    <property type="match status" value="1"/>
</dbReference>
<dbReference type="SMART" id="SM01118">
    <property type="entry name" value="CYTH"/>
    <property type="match status" value="1"/>
</dbReference>
<comment type="caution">
    <text evidence="2">The sequence shown here is derived from an EMBL/GenBank/DDBJ whole genome shotgun (WGS) entry which is preliminary data.</text>
</comment>
<organism evidence="2 3">
    <name type="scientific">Bacillus badius</name>
    <dbReference type="NCBI Taxonomy" id="1455"/>
    <lineage>
        <taxon>Bacteria</taxon>
        <taxon>Bacillati</taxon>
        <taxon>Bacillota</taxon>
        <taxon>Bacilli</taxon>
        <taxon>Bacillales</taxon>
        <taxon>Bacillaceae</taxon>
        <taxon>Pseudobacillus</taxon>
    </lineage>
</organism>
<dbReference type="InterPro" id="IPR009195">
    <property type="entry name" value="Uncharacterised_YjbK"/>
</dbReference>
<evidence type="ECO:0000259" key="1">
    <source>
        <dbReference type="PROSITE" id="PS51707"/>
    </source>
</evidence>
<dbReference type="SUPFAM" id="SSF55154">
    <property type="entry name" value="CYTH-like phosphatases"/>
    <property type="match status" value="1"/>
</dbReference>
<dbReference type="InterPro" id="IPR023577">
    <property type="entry name" value="CYTH_domain"/>
</dbReference>
<dbReference type="Gene3D" id="2.40.320.10">
    <property type="entry name" value="Hypothetical Protein Pfu-838710-001"/>
    <property type="match status" value="1"/>
</dbReference>
<dbReference type="PIRSF" id="PIRSF012526">
    <property type="entry name" value="CYTH_UCP012526"/>
    <property type="match status" value="1"/>
</dbReference>
<dbReference type="EMBL" id="JXLP01000013">
    <property type="protein sequence ID" value="KIL77663.1"/>
    <property type="molecule type" value="Genomic_DNA"/>
</dbReference>